<dbReference type="PANTHER" id="PTHR36124:SF1">
    <property type="entry name" value="ER-BOUND OXYGENASE MPAB_MPAB'_RUBBER OXYGENASE CATALYTIC DOMAIN-CONTAINING PROTEIN"/>
    <property type="match status" value="1"/>
</dbReference>
<name>A0ABV3AK88_9ACTN</name>
<dbReference type="InterPro" id="IPR046366">
    <property type="entry name" value="MPAB"/>
</dbReference>
<protein>
    <recommendedName>
        <fullName evidence="4">ER-bound oxygenase mpaB/mpaB'/Rubber oxygenase catalytic domain-containing protein</fullName>
    </recommendedName>
</protein>
<accession>A0ABV3AK88</accession>
<gene>
    <name evidence="2" type="ORF">AB0H04_36850</name>
</gene>
<dbReference type="PANTHER" id="PTHR36124">
    <property type="match status" value="1"/>
</dbReference>
<proteinExistence type="predicted"/>
<feature type="region of interest" description="Disordered" evidence="1">
    <location>
        <begin position="144"/>
        <end position="172"/>
    </location>
</feature>
<keyword evidence="3" id="KW-1185">Reference proteome</keyword>
<evidence type="ECO:0008006" key="4">
    <source>
        <dbReference type="Google" id="ProtNLM"/>
    </source>
</evidence>
<dbReference type="EMBL" id="JBFAEG010000035">
    <property type="protein sequence ID" value="MEU5712353.1"/>
    <property type="molecule type" value="Genomic_DNA"/>
</dbReference>
<reference evidence="2 3" key="1">
    <citation type="submission" date="2024-06" db="EMBL/GenBank/DDBJ databases">
        <title>The Natural Products Discovery Center: Release of the First 8490 Sequenced Strains for Exploring Actinobacteria Biosynthetic Diversity.</title>
        <authorList>
            <person name="Kalkreuter E."/>
            <person name="Kautsar S.A."/>
            <person name="Yang D."/>
            <person name="Bader C.D."/>
            <person name="Teijaro C.N."/>
            <person name="Fluegel L."/>
            <person name="Davis C.M."/>
            <person name="Simpson J.R."/>
            <person name="Lauterbach L."/>
            <person name="Steele A.D."/>
            <person name="Gui C."/>
            <person name="Meng S."/>
            <person name="Li G."/>
            <person name="Viehrig K."/>
            <person name="Ye F."/>
            <person name="Su P."/>
            <person name="Kiefer A.F."/>
            <person name="Nichols A."/>
            <person name="Cepeda A.J."/>
            <person name="Yan W."/>
            <person name="Fan B."/>
            <person name="Jiang Y."/>
            <person name="Adhikari A."/>
            <person name="Zheng C.-J."/>
            <person name="Schuster L."/>
            <person name="Cowan T.M."/>
            <person name="Smanski M.J."/>
            <person name="Chevrette M.G."/>
            <person name="De Carvalho L.P.S."/>
            <person name="Shen B."/>
        </authorList>
    </citation>
    <scope>NUCLEOTIDE SEQUENCE [LARGE SCALE GENOMIC DNA]</scope>
    <source>
        <strain evidence="2 3">NPDC020594</strain>
    </source>
</reference>
<evidence type="ECO:0000313" key="3">
    <source>
        <dbReference type="Proteomes" id="UP001551011"/>
    </source>
</evidence>
<dbReference type="Proteomes" id="UP001551011">
    <property type="component" value="Unassembled WGS sequence"/>
</dbReference>
<comment type="caution">
    <text evidence="2">The sequence shown here is derived from an EMBL/GenBank/DDBJ whole genome shotgun (WGS) entry which is preliminary data.</text>
</comment>
<sequence length="172" mass="19553">MPDQRQVRVPLGLHGALELAPYRTCAVPGIGRLPARTAELTERPQKRCDDSVLLLDTDAEHDFAALGGRTAIRRINQMHRSYDISNVGTRYVLSTFVVMPQRWIEAHRRRRLSRHEIVATTEYYRTLGRHMGIPDIPRTYEEFETFPTPTKRPASAGTRRPRPTGSPTPPSV</sequence>
<evidence type="ECO:0000256" key="1">
    <source>
        <dbReference type="SAM" id="MobiDB-lite"/>
    </source>
</evidence>
<evidence type="ECO:0000313" key="2">
    <source>
        <dbReference type="EMBL" id="MEU5712353.1"/>
    </source>
</evidence>
<organism evidence="2 3">
    <name type="scientific">Streptomyces flaveolus</name>
    <dbReference type="NCBI Taxonomy" id="67297"/>
    <lineage>
        <taxon>Bacteria</taxon>
        <taxon>Bacillati</taxon>
        <taxon>Actinomycetota</taxon>
        <taxon>Actinomycetes</taxon>
        <taxon>Kitasatosporales</taxon>
        <taxon>Streptomycetaceae</taxon>
        <taxon>Streptomyces</taxon>
    </lineage>
</organism>